<dbReference type="EMBL" id="PCXQ01000007">
    <property type="protein sequence ID" value="PJE50372.1"/>
    <property type="molecule type" value="Genomic_DNA"/>
</dbReference>
<organism evidence="2 3">
    <name type="scientific">Candidatus Yanofskybacteria bacterium CG10_big_fil_rev_8_21_14_0_10_36_16</name>
    <dbReference type="NCBI Taxonomy" id="1975096"/>
    <lineage>
        <taxon>Bacteria</taxon>
        <taxon>Candidatus Yanofskyibacteriota</taxon>
    </lineage>
</organism>
<feature type="chain" id="PRO_5014316681" description="Glycoside hydrolase family 5 domain-containing protein" evidence="1">
    <location>
        <begin position="25"/>
        <end position="431"/>
    </location>
</feature>
<dbReference type="AlphaFoldDB" id="A0A2J0Q6E3"/>
<dbReference type="Proteomes" id="UP000228496">
    <property type="component" value="Unassembled WGS sequence"/>
</dbReference>
<evidence type="ECO:0000256" key="1">
    <source>
        <dbReference type="SAM" id="SignalP"/>
    </source>
</evidence>
<dbReference type="Gene3D" id="3.20.20.80">
    <property type="entry name" value="Glycosidases"/>
    <property type="match status" value="1"/>
</dbReference>
<reference evidence="2 3" key="1">
    <citation type="submission" date="2017-09" db="EMBL/GenBank/DDBJ databases">
        <title>Depth-based differentiation of microbial function through sediment-hosted aquifers and enrichment of novel symbionts in the deep terrestrial subsurface.</title>
        <authorList>
            <person name="Probst A.J."/>
            <person name="Ladd B."/>
            <person name="Jarett J.K."/>
            <person name="Geller-Mcgrath D.E."/>
            <person name="Sieber C.M."/>
            <person name="Emerson J.B."/>
            <person name="Anantharaman K."/>
            <person name="Thomas B.C."/>
            <person name="Malmstrom R."/>
            <person name="Stieglmeier M."/>
            <person name="Klingl A."/>
            <person name="Woyke T."/>
            <person name="Ryan C.M."/>
            <person name="Banfield J.F."/>
        </authorList>
    </citation>
    <scope>NUCLEOTIDE SEQUENCE [LARGE SCALE GENOMIC DNA]</scope>
    <source>
        <strain evidence="2">CG10_big_fil_rev_8_21_14_0_10_36_16</strain>
    </source>
</reference>
<protein>
    <recommendedName>
        <fullName evidence="4">Glycoside hydrolase family 5 domain-containing protein</fullName>
    </recommendedName>
</protein>
<evidence type="ECO:0008006" key="4">
    <source>
        <dbReference type="Google" id="ProtNLM"/>
    </source>
</evidence>
<comment type="caution">
    <text evidence="2">The sequence shown here is derived from an EMBL/GenBank/DDBJ whole genome shotgun (WGS) entry which is preliminary data.</text>
</comment>
<dbReference type="SUPFAM" id="SSF51445">
    <property type="entry name" value="(Trans)glycosidases"/>
    <property type="match status" value="1"/>
</dbReference>
<accession>A0A2J0Q6E3</accession>
<evidence type="ECO:0000313" key="2">
    <source>
        <dbReference type="EMBL" id="PJE50372.1"/>
    </source>
</evidence>
<gene>
    <name evidence="2" type="ORF">COV29_04330</name>
</gene>
<evidence type="ECO:0000313" key="3">
    <source>
        <dbReference type="Proteomes" id="UP000228496"/>
    </source>
</evidence>
<dbReference type="InterPro" id="IPR017853">
    <property type="entry name" value="GH"/>
</dbReference>
<sequence>MKQPAGYYFIILSLVFCFCGSASAKTHDCGTATYKKDFLYSIDYKMCLNGKEYKQIGLNKFDLFFQYLECNPSENCPQKSKAKKALKEMGDHGFKIIRLIGSDFYTKQFYERFFDKDPEIQKQKRAKHKATVDELLNDCEKSGIDKVIWVNVWNIELLADLGGHSLRGGLTDPNSIGFRRAMEYVRFMVENFKDDPRIAGWEVPGNEYDLSANHDNKYGILQSRNEKECKILHEGPDKPLRLCFDDPLSIMPVVRDRSNNFTYDDLAKYNHLMSAVVREIDKNHLIISGHSSVRGVGVTDQQRADDFKKIHSGLEVTSFHSYEHLYLFDVFEKSTKEMSKPGIVGEIGPDASVKPRDLSWTSKRNIEYTKKIIRKFLKSDFSIMLPWAYADDRGIEDESNRIFYLRYGDTDTPLRLFEKANKQIRARLNNN</sequence>
<feature type="signal peptide" evidence="1">
    <location>
        <begin position="1"/>
        <end position="24"/>
    </location>
</feature>
<keyword evidence="1" id="KW-0732">Signal</keyword>
<name>A0A2J0Q6E3_9BACT</name>
<proteinExistence type="predicted"/>